<feature type="domain" description="Beta-xylosidase C-terminal Concanavalin A-like" evidence="7">
    <location>
        <begin position="326"/>
        <end position="527"/>
    </location>
</feature>
<dbReference type="Proteomes" id="UP000290567">
    <property type="component" value="Unassembled WGS sequence"/>
</dbReference>
<accession>A0A4P5PAL2</accession>
<protein>
    <submittedName>
        <fullName evidence="8">Beta-xylosidase</fullName>
    </submittedName>
</protein>
<name>A0A4P5PAL2_9ENTE</name>
<feature type="active site" description="Proton donor" evidence="4">
    <location>
        <position position="186"/>
    </location>
</feature>
<sequence length="537" mass="61573">MNKLVNPILRGFHPDASVVKVGTDYYLATSTFEWMPGVEIYHSRDLVNWQLIANPLQNSLQASLIGNYNSGSIWAPHLSYTEGRFWLLITDVKTGNAFKDTLNYVFSSETITGDWGTPTFVTASGFDPAFFHDDDGRHYIMSMLFDHRLEQPNFTGLVIQEFDIESMQLIGEREYFYTGTDLGVCEGPQLLKKDGWYYLLCAAGGTGYSHAATVCRSKTIMGPYELSPYHPFLTTKPVPENPLQKSGHASFVEVSSEEWYIVHICSRPLTKRGNCTLGRETALQKIDWIDDWPRLSNGTMFPDLAVEVPSIAQNSDQQLDFSTQCDFTDPELPDYFKTLRQPLSEMSQKISLSERPGYLRLYGEQSITSLHRQTLIARRWQHFCFKVETEMEFEPENFQQMAGLVLFYDTDNWHYLQVSYDERLQSKVIQVETARVHQFIYRSERIAIPSDKPIRLAVKVDRDQAQFFYGIGNGEIQPIGEILEADHLSDDYIKANGKLAFTGAMVGICAQDFDRHRSFADFNYFNYLENHTNEAKK</sequence>
<evidence type="ECO:0000256" key="4">
    <source>
        <dbReference type="PIRSR" id="PIRSR606710-1"/>
    </source>
</evidence>
<dbReference type="Pfam" id="PF17851">
    <property type="entry name" value="GH43_C2"/>
    <property type="match status" value="1"/>
</dbReference>
<evidence type="ECO:0000256" key="2">
    <source>
        <dbReference type="ARBA" id="ARBA00022801"/>
    </source>
</evidence>
<keyword evidence="2 6" id="KW-0378">Hydrolase</keyword>
<dbReference type="InterPro" id="IPR051795">
    <property type="entry name" value="Glycosyl_Hydrlase_43"/>
</dbReference>
<dbReference type="SUPFAM" id="SSF75005">
    <property type="entry name" value="Arabinanase/levansucrase/invertase"/>
    <property type="match status" value="1"/>
</dbReference>
<dbReference type="InterPro" id="IPR023296">
    <property type="entry name" value="Glyco_hydro_beta-prop_sf"/>
</dbReference>
<dbReference type="EMBL" id="BJCC01000022">
    <property type="protein sequence ID" value="GCF94696.1"/>
    <property type="molecule type" value="Genomic_DNA"/>
</dbReference>
<comment type="similarity">
    <text evidence="1 6">Belongs to the glycosyl hydrolase 43 family.</text>
</comment>
<dbReference type="Pfam" id="PF04616">
    <property type="entry name" value="Glyco_hydro_43"/>
    <property type="match status" value="1"/>
</dbReference>
<keyword evidence="9" id="KW-1185">Reference proteome</keyword>
<comment type="caution">
    <text evidence="8">The sequence shown here is derived from an EMBL/GenBank/DDBJ whole genome shotgun (WGS) entry which is preliminary data.</text>
</comment>
<evidence type="ECO:0000256" key="1">
    <source>
        <dbReference type="ARBA" id="ARBA00009865"/>
    </source>
</evidence>
<dbReference type="PANTHER" id="PTHR42812:SF12">
    <property type="entry name" value="BETA-XYLOSIDASE-RELATED"/>
    <property type="match status" value="1"/>
</dbReference>
<proteinExistence type="inferred from homology"/>
<feature type="site" description="Important for catalytic activity, responsible for pKa modulation of the active site Glu and correct orientation of both the proton donor and substrate" evidence="5">
    <location>
        <position position="127"/>
    </location>
</feature>
<dbReference type="Gene3D" id="2.60.120.200">
    <property type="match status" value="1"/>
</dbReference>
<evidence type="ECO:0000256" key="3">
    <source>
        <dbReference type="ARBA" id="ARBA00023295"/>
    </source>
</evidence>
<reference evidence="9" key="1">
    <citation type="submission" date="2019-02" db="EMBL/GenBank/DDBJ databases">
        <title>Draft genome sequence of Enterococcus sp. Gos25-1.</title>
        <authorList>
            <person name="Tanaka N."/>
            <person name="Shiwa Y."/>
            <person name="Fujita N."/>
        </authorList>
    </citation>
    <scope>NUCLEOTIDE SEQUENCE [LARGE SCALE GENOMIC DNA]</scope>
    <source>
        <strain evidence="9">Gos25-1</strain>
    </source>
</reference>
<feature type="active site" description="Proton acceptor" evidence="4">
    <location>
        <position position="15"/>
    </location>
</feature>
<organism evidence="8 9">
    <name type="scientific">Enterococcus florum</name>
    <dbReference type="NCBI Taxonomy" id="2480627"/>
    <lineage>
        <taxon>Bacteria</taxon>
        <taxon>Bacillati</taxon>
        <taxon>Bacillota</taxon>
        <taxon>Bacilli</taxon>
        <taxon>Lactobacillales</taxon>
        <taxon>Enterococcaceae</taxon>
        <taxon>Enterococcus</taxon>
    </lineage>
</organism>
<dbReference type="Gene3D" id="2.115.10.20">
    <property type="entry name" value="Glycosyl hydrolase domain, family 43"/>
    <property type="match status" value="1"/>
</dbReference>
<gene>
    <name evidence="8" type="primary">xynB</name>
    <name evidence="8" type="ORF">NRIC_25870</name>
</gene>
<dbReference type="PANTHER" id="PTHR42812">
    <property type="entry name" value="BETA-XYLOSIDASE"/>
    <property type="match status" value="1"/>
</dbReference>
<dbReference type="InterPro" id="IPR041542">
    <property type="entry name" value="GH43_C2"/>
</dbReference>
<dbReference type="OrthoDB" id="9801455at2"/>
<dbReference type="SUPFAM" id="SSF49899">
    <property type="entry name" value="Concanavalin A-like lectins/glucanases"/>
    <property type="match status" value="1"/>
</dbReference>
<keyword evidence="3 6" id="KW-0326">Glycosidase</keyword>
<dbReference type="GO" id="GO:0004553">
    <property type="term" value="F:hydrolase activity, hydrolyzing O-glycosyl compounds"/>
    <property type="evidence" value="ECO:0007669"/>
    <property type="project" value="InterPro"/>
</dbReference>
<dbReference type="RefSeq" id="WP_146623110.1">
    <property type="nucleotide sequence ID" value="NZ_BJCC01000022.1"/>
</dbReference>
<dbReference type="AlphaFoldDB" id="A0A4P5PAL2"/>
<evidence type="ECO:0000313" key="9">
    <source>
        <dbReference type="Proteomes" id="UP000290567"/>
    </source>
</evidence>
<evidence type="ECO:0000256" key="6">
    <source>
        <dbReference type="RuleBase" id="RU361187"/>
    </source>
</evidence>
<dbReference type="GO" id="GO:0005975">
    <property type="term" value="P:carbohydrate metabolic process"/>
    <property type="evidence" value="ECO:0007669"/>
    <property type="project" value="InterPro"/>
</dbReference>
<dbReference type="InterPro" id="IPR013320">
    <property type="entry name" value="ConA-like_dom_sf"/>
</dbReference>
<dbReference type="CDD" id="cd09000">
    <property type="entry name" value="GH43_SXA-like"/>
    <property type="match status" value="1"/>
</dbReference>
<evidence type="ECO:0000259" key="7">
    <source>
        <dbReference type="Pfam" id="PF17851"/>
    </source>
</evidence>
<evidence type="ECO:0000313" key="8">
    <source>
        <dbReference type="EMBL" id="GCF94696.1"/>
    </source>
</evidence>
<evidence type="ECO:0000256" key="5">
    <source>
        <dbReference type="PIRSR" id="PIRSR606710-2"/>
    </source>
</evidence>
<dbReference type="InterPro" id="IPR006710">
    <property type="entry name" value="Glyco_hydro_43"/>
</dbReference>